<feature type="signal peptide" evidence="2">
    <location>
        <begin position="1"/>
        <end position="23"/>
    </location>
</feature>
<protein>
    <submittedName>
        <fullName evidence="3">Uncharacterized protein</fullName>
    </submittedName>
</protein>
<keyword evidence="4" id="KW-1185">Reference proteome</keyword>
<feature type="region of interest" description="Disordered" evidence="1">
    <location>
        <begin position="84"/>
        <end position="132"/>
    </location>
</feature>
<evidence type="ECO:0000313" key="4">
    <source>
        <dbReference type="Proteomes" id="UP000182135"/>
    </source>
</evidence>
<organism evidence="3 4">
    <name type="scientific">Clostridium cadaveris</name>
    <dbReference type="NCBI Taxonomy" id="1529"/>
    <lineage>
        <taxon>Bacteria</taxon>
        <taxon>Bacillati</taxon>
        <taxon>Bacillota</taxon>
        <taxon>Clostridia</taxon>
        <taxon>Eubacteriales</taxon>
        <taxon>Clostridiaceae</taxon>
        <taxon>Clostridium</taxon>
    </lineage>
</organism>
<dbReference type="Proteomes" id="UP000182135">
    <property type="component" value="Unassembled WGS sequence"/>
</dbReference>
<evidence type="ECO:0000313" key="3">
    <source>
        <dbReference type="EMBL" id="SFF81949.1"/>
    </source>
</evidence>
<dbReference type="RefSeq" id="WP_027638421.1">
    <property type="nucleotide sequence ID" value="NZ_CP076620.1"/>
</dbReference>
<proteinExistence type="predicted"/>
<dbReference type="EMBL" id="FOOE01000011">
    <property type="protein sequence ID" value="SFF81949.1"/>
    <property type="molecule type" value="Genomic_DNA"/>
</dbReference>
<evidence type="ECO:0000256" key="1">
    <source>
        <dbReference type="SAM" id="MobiDB-lite"/>
    </source>
</evidence>
<reference evidence="3 4" key="1">
    <citation type="submission" date="2016-10" db="EMBL/GenBank/DDBJ databases">
        <authorList>
            <person name="de Groot N.N."/>
        </authorList>
    </citation>
    <scope>NUCLEOTIDE SEQUENCE [LARGE SCALE GENOMIC DNA]</scope>
    <source>
        <strain evidence="3 4">NLAE-zl-G419</strain>
    </source>
</reference>
<dbReference type="GeneID" id="90546384"/>
<sequence>MRKRRVISLFVIMMLCFGITASAKPEENRDSMFMGEVIEVKKDGDKTSLLVEGYLKGCEIYKEKLLVNVTGETRIKLSCDEAGMKEHKEECKKEENNQNTKEDKKQDVKEEKKQDNKNNKDNKDKGNSAQEVKIEFSKGDAVFMVLDKAMTKSIPPQVNAKFIKVTKVK</sequence>
<name>A0A1I2LTV8_9CLOT</name>
<feature type="chain" id="PRO_5010278614" evidence="2">
    <location>
        <begin position="24"/>
        <end position="169"/>
    </location>
</feature>
<keyword evidence="2" id="KW-0732">Signal</keyword>
<dbReference type="STRING" id="1529.SAMN04487885_11199"/>
<accession>A0A1I2LTV8</accession>
<dbReference type="eggNOG" id="ENOG50324MQ">
    <property type="taxonomic scope" value="Bacteria"/>
</dbReference>
<evidence type="ECO:0000256" key="2">
    <source>
        <dbReference type="SAM" id="SignalP"/>
    </source>
</evidence>
<dbReference type="AlphaFoldDB" id="A0A1I2LTV8"/>
<gene>
    <name evidence="3" type="ORF">SAMN04487885_11199</name>
</gene>